<dbReference type="InterPro" id="IPR001387">
    <property type="entry name" value="Cro/C1-type_HTH"/>
</dbReference>
<dbReference type="CDD" id="cd00093">
    <property type="entry name" value="HTH_XRE"/>
    <property type="match status" value="1"/>
</dbReference>
<dbReference type="EMBL" id="JASATX010000001">
    <property type="protein sequence ID" value="MDI2097562.1"/>
    <property type="molecule type" value="Genomic_DNA"/>
</dbReference>
<evidence type="ECO:0000259" key="1">
    <source>
        <dbReference type="PROSITE" id="PS50943"/>
    </source>
</evidence>
<dbReference type="Proteomes" id="UP001321506">
    <property type="component" value="Unassembled WGS sequence"/>
</dbReference>
<protein>
    <submittedName>
        <fullName evidence="2">Helix-turn-helix transcriptional regulator</fullName>
    </submittedName>
</protein>
<dbReference type="InterPro" id="IPR010982">
    <property type="entry name" value="Lambda_DNA-bd_dom_sf"/>
</dbReference>
<dbReference type="GO" id="GO:0003677">
    <property type="term" value="F:DNA binding"/>
    <property type="evidence" value="ECO:0007669"/>
    <property type="project" value="InterPro"/>
</dbReference>
<reference evidence="2 3" key="1">
    <citation type="submission" date="2023-04" db="EMBL/GenBank/DDBJ databases">
        <title>Klugiella caeni sp. nov. isolated from the sludge of biochemical tank.</title>
        <authorList>
            <person name="Geng K."/>
        </authorList>
    </citation>
    <scope>NUCLEOTIDE SEQUENCE [LARGE SCALE GENOMIC DNA]</scope>
    <source>
        <strain evidence="2 3">YN-L-19</strain>
    </source>
</reference>
<sequence length="57" mass="6156">MPASKSVAAITLGQRVREARLRLGLSQEDIAELAGLHWTNWGKVERGVANPNLLASC</sequence>
<gene>
    <name evidence="2" type="ORF">QF206_01085</name>
</gene>
<dbReference type="PROSITE" id="PS50943">
    <property type="entry name" value="HTH_CROC1"/>
    <property type="match status" value="1"/>
</dbReference>
<accession>A0AAW6T8U2</accession>
<comment type="caution">
    <text evidence="2">The sequence shown here is derived from an EMBL/GenBank/DDBJ whole genome shotgun (WGS) entry which is preliminary data.</text>
</comment>
<name>A0AAW6T8U2_9MICO</name>
<evidence type="ECO:0000313" key="3">
    <source>
        <dbReference type="Proteomes" id="UP001321506"/>
    </source>
</evidence>
<proteinExistence type="predicted"/>
<dbReference type="RefSeq" id="WP_281487352.1">
    <property type="nucleotide sequence ID" value="NZ_JASATX010000001.1"/>
</dbReference>
<keyword evidence="3" id="KW-1185">Reference proteome</keyword>
<evidence type="ECO:0000313" key="2">
    <source>
        <dbReference type="EMBL" id="MDI2097562.1"/>
    </source>
</evidence>
<feature type="domain" description="HTH cro/C1-type" evidence="1">
    <location>
        <begin position="16"/>
        <end position="53"/>
    </location>
</feature>
<dbReference type="Pfam" id="PF13560">
    <property type="entry name" value="HTH_31"/>
    <property type="match status" value="1"/>
</dbReference>
<dbReference type="Gene3D" id="1.10.260.40">
    <property type="entry name" value="lambda repressor-like DNA-binding domains"/>
    <property type="match status" value="1"/>
</dbReference>
<dbReference type="SUPFAM" id="SSF47413">
    <property type="entry name" value="lambda repressor-like DNA-binding domains"/>
    <property type="match status" value="1"/>
</dbReference>
<dbReference type="AlphaFoldDB" id="A0AAW6T8U2"/>
<organism evidence="2 3">
    <name type="scientific">Ruicaihuangia caeni</name>
    <dbReference type="NCBI Taxonomy" id="3042517"/>
    <lineage>
        <taxon>Bacteria</taxon>
        <taxon>Bacillati</taxon>
        <taxon>Actinomycetota</taxon>
        <taxon>Actinomycetes</taxon>
        <taxon>Micrococcales</taxon>
        <taxon>Microbacteriaceae</taxon>
        <taxon>Ruicaihuangia</taxon>
    </lineage>
</organism>